<sequence length="343" mass="38006">MYNLWKLLVSALSLIGLGTAEAWGRKNIILDTDFFSDVDDAGALLLAATMPNSNLLGVNINHPSSYSALAVSAILNHYGSSDIPIGLRGPITNETYFDNYFYELGEFASKVAYHWSNNTIPWGKMDNIWHPVTLYRKLLSDQSDKSVTIASVGFFENLSGLLNSTADEFSHLSGRELIVRKVSQVVIMGGQYPSGSEYNFFGDDPLTTGHVINTWPTQVPIVFSGGELGENVQSGGLLTRDAPEDDPVRAAYRWYVGYNQTRSSWDPLTVLFAVQGLGDVFEYGNTFGYNHVLTNGSNEWVFDTQRRDQKWLKLKVDNITAAARLDQLYLRGAKFESSRAGGV</sequence>
<feature type="domain" description="Inosine/uridine-preferring nucleoside hydrolase" evidence="3">
    <location>
        <begin position="28"/>
        <end position="275"/>
    </location>
</feature>
<name>A0ABR4C8V0_9HELO</name>
<accession>A0ABR4C8V0</accession>
<evidence type="ECO:0000256" key="1">
    <source>
        <dbReference type="ARBA" id="ARBA00009176"/>
    </source>
</evidence>
<reference evidence="4 5" key="1">
    <citation type="journal article" date="2024" name="Commun. Biol.">
        <title>Comparative genomic analysis of thermophilic fungi reveals convergent evolutionary adaptations and gene losses.</title>
        <authorList>
            <person name="Steindorff A.S."/>
            <person name="Aguilar-Pontes M.V."/>
            <person name="Robinson A.J."/>
            <person name="Andreopoulos B."/>
            <person name="LaButti K."/>
            <person name="Kuo A."/>
            <person name="Mondo S."/>
            <person name="Riley R."/>
            <person name="Otillar R."/>
            <person name="Haridas S."/>
            <person name="Lipzen A."/>
            <person name="Grimwood J."/>
            <person name="Schmutz J."/>
            <person name="Clum A."/>
            <person name="Reid I.D."/>
            <person name="Moisan M.C."/>
            <person name="Butler G."/>
            <person name="Nguyen T.T.M."/>
            <person name="Dewar K."/>
            <person name="Conant G."/>
            <person name="Drula E."/>
            <person name="Henrissat B."/>
            <person name="Hansel C."/>
            <person name="Singer S."/>
            <person name="Hutchinson M.I."/>
            <person name="de Vries R.P."/>
            <person name="Natvig D.O."/>
            <person name="Powell A.J."/>
            <person name="Tsang A."/>
            <person name="Grigoriev I.V."/>
        </authorList>
    </citation>
    <scope>NUCLEOTIDE SEQUENCE [LARGE SCALE GENOMIC DNA]</scope>
    <source>
        <strain evidence="4 5">CBS 494.80</strain>
    </source>
</reference>
<evidence type="ECO:0000313" key="5">
    <source>
        <dbReference type="Proteomes" id="UP001595075"/>
    </source>
</evidence>
<dbReference type="InterPro" id="IPR001910">
    <property type="entry name" value="Inosine/uridine_hydrolase_dom"/>
</dbReference>
<feature type="signal peptide" evidence="2">
    <location>
        <begin position="1"/>
        <end position="20"/>
    </location>
</feature>
<keyword evidence="5" id="KW-1185">Reference proteome</keyword>
<evidence type="ECO:0000313" key="4">
    <source>
        <dbReference type="EMBL" id="KAL2066299.1"/>
    </source>
</evidence>
<dbReference type="CDD" id="cd02652">
    <property type="entry name" value="nuc_hydro_2"/>
    <property type="match status" value="1"/>
</dbReference>
<dbReference type="InterPro" id="IPR036452">
    <property type="entry name" value="Ribo_hydro-like"/>
</dbReference>
<evidence type="ECO:0000259" key="3">
    <source>
        <dbReference type="Pfam" id="PF01156"/>
    </source>
</evidence>
<dbReference type="Proteomes" id="UP001595075">
    <property type="component" value="Unassembled WGS sequence"/>
</dbReference>
<keyword evidence="2" id="KW-0732">Signal</keyword>
<feature type="chain" id="PRO_5046067535" description="Inosine/uridine-preferring nucleoside hydrolase domain-containing protein" evidence="2">
    <location>
        <begin position="21"/>
        <end position="343"/>
    </location>
</feature>
<dbReference type="SUPFAM" id="SSF53590">
    <property type="entry name" value="Nucleoside hydrolase"/>
    <property type="match status" value="1"/>
</dbReference>
<gene>
    <name evidence="4" type="ORF">VTL71DRAFT_2370</name>
</gene>
<protein>
    <recommendedName>
        <fullName evidence="3">Inosine/uridine-preferring nucleoside hydrolase domain-containing protein</fullName>
    </recommendedName>
</protein>
<dbReference type="EMBL" id="JAZHXI010000011">
    <property type="protein sequence ID" value="KAL2066299.1"/>
    <property type="molecule type" value="Genomic_DNA"/>
</dbReference>
<organism evidence="4 5">
    <name type="scientific">Oculimacula yallundae</name>
    <dbReference type="NCBI Taxonomy" id="86028"/>
    <lineage>
        <taxon>Eukaryota</taxon>
        <taxon>Fungi</taxon>
        <taxon>Dikarya</taxon>
        <taxon>Ascomycota</taxon>
        <taxon>Pezizomycotina</taxon>
        <taxon>Leotiomycetes</taxon>
        <taxon>Helotiales</taxon>
        <taxon>Ploettnerulaceae</taxon>
        <taxon>Oculimacula</taxon>
    </lineage>
</organism>
<proteinExistence type="inferred from homology"/>
<dbReference type="Gene3D" id="3.90.245.10">
    <property type="entry name" value="Ribonucleoside hydrolase-like"/>
    <property type="match status" value="1"/>
</dbReference>
<dbReference type="Pfam" id="PF01156">
    <property type="entry name" value="IU_nuc_hydro"/>
    <property type="match status" value="1"/>
</dbReference>
<comment type="caution">
    <text evidence="4">The sequence shown here is derived from an EMBL/GenBank/DDBJ whole genome shotgun (WGS) entry which is preliminary data.</text>
</comment>
<comment type="similarity">
    <text evidence="1">Belongs to the IUNH family.</text>
</comment>
<evidence type="ECO:0000256" key="2">
    <source>
        <dbReference type="SAM" id="SignalP"/>
    </source>
</evidence>
<dbReference type="PANTHER" id="PTHR43264">
    <property type="match status" value="1"/>
</dbReference>
<dbReference type="PANTHER" id="PTHR43264:SF1">
    <property type="entry name" value="INOSINE_URIDINE-PREFERRING NUCLEOSIDE HYDROLASE DOMAIN-CONTAINING PROTEIN"/>
    <property type="match status" value="1"/>
</dbReference>